<evidence type="ECO:0000313" key="2">
    <source>
        <dbReference type="EMBL" id="SMC09231.1"/>
    </source>
</evidence>
<evidence type="ECO:0000313" key="3">
    <source>
        <dbReference type="Proteomes" id="UP000192602"/>
    </source>
</evidence>
<reference evidence="3" key="1">
    <citation type="submission" date="2017-04" db="EMBL/GenBank/DDBJ databases">
        <authorList>
            <person name="Varghese N."/>
            <person name="Submissions S."/>
        </authorList>
    </citation>
    <scope>NUCLEOTIDE SEQUENCE [LARGE SCALE GENOMIC DNA]</scope>
    <source>
        <strain evidence="3">DSM 16512</strain>
    </source>
</reference>
<evidence type="ECO:0000256" key="1">
    <source>
        <dbReference type="SAM" id="Phobius"/>
    </source>
</evidence>
<organism evidence="2 3">
    <name type="scientific">Nitratiruptor tergarcus DSM 16512</name>
    <dbReference type="NCBI Taxonomy" id="1069081"/>
    <lineage>
        <taxon>Bacteria</taxon>
        <taxon>Pseudomonadati</taxon>
        <taxon>Campylobacterota</taxon>
        <taxon>Epsilonproteobacteria</taxon>
        <taxon>Nautiliales</taxon>
        <taxon>Nitratiruptoraceae</taxon>
        <taxon>Nitratiruptor</taxon>
    </lineage>
</organism>
<protein>
    <submittedName>
        <fullName evidence="2">Uncharacterized protein</fullName>
    </submittedName>
</protein>
<keyword evidence="1" id="KW-1133">Transmembrane helix</keyword>
<keyword evidence="1" id="KW-0812">Transmembrane</keyword>
<accession>A0A1W1WSE4</accession>
<dbReference type="RefSeq" id="WP_159445316.1">
    <property type="nucleotide sequence ID" value="NZ_AP026671.1"/>
</dbReference>
<keyword evidence="1" id="KW-0472">Membrane</keyword>
<dbReference type="EMBL" id="FWWZ01000001">
    <property type="protein sequence ID" value="SMC09231.1"/>
    <property type="molecule type" value="Genomic_DNA"/>
</dbReference>
<gene>
    <name evidence="2" type="ORF">SAMN05660197_1037</name>
</gene>
<name>A0A1W1WSE4_9BACT</name>
<dbReference type="STRING" id="1069081.SAMN05660197_1037"/>
<proteinExistence type="predicted"/>
<dbReference type="AlphaFoldDB" id="A0A1W1WSE4"/>
<sequence>MCLIVTTLFLVLTFWALMQKDFTAAALYASIALLFGALMVWNIKKTWKSRHKT</sequence>
<feature type="transmembrane region" description="Helical" evidence="1">
    <location>
        <begin position="26"/>
        <end position="43"/>
    </location>
</feature>
<dbReference type="Proteomes" id="UP000192602">
    <property type="component" value="Unassembled WGS sequence"/>
</dbReference>
<keyword evidence="3" id="KW-1185">Reference proteome</keyword>